<keyword evidence="9" id="KW-1185">Reference proteome</keyword>
<evidence type="ECO:0000313" key="8">
    <source>
        <dbReference type="EMBL" id="MBR0799364.1"/>
    </source>
</evidence>
<dbReference type="InterPro" id="IPR023271">
    <property type="entry name" value="Aquaporin-like"/>
</dbReference>
<dbReference type="Proteomes" id="UP001315278">
    <property type="component" value="Unassembled WGS sequence"/>
</dbReference>
<comment type="caution">
    <text evidence="8">The sequence shown here is derived from an EMBL/GenBank/DDBJ whole genome shotgun (WGS) entry which is preliminary data.</text>
</comment>
<evidence type="ECO:0000313" key="9">
    <source>
        <dbReference type="Proteomes" id="UP001315278"/>
    </source>
</evidence>
<dbReference type="SUPFAM" id="SSF81338">
    <property type="entry name" value="Aquaporin-like"/>
    <property type="match status" value="1"/>
</dbReference>
<sequence>MRDFDLSRRLVAEALGTLLLVATVVGSGVMAETLTKDVALALLGNTLPTGAILVVLITILGPISGAHFNPAVTLVFLLKGELRPPQAAMYIAAQVLGGILGAMVAHAMFGLPLLEFSAKARTGFPQWFAEFIAAFGLVATIIGGLRFRETAIPWLVGLYITAAYWFTASTSFANPAVAVARSLTNTFSGIRAQDLPGFIVAEVLGAVVAAAFMTWLLRGADTTKEAIQ</sequence>
<keyword evidence="5 7" id="KW-0472">Membrane</keyword>
<evidence type="ECO:0000256" key="6">
    <source>
        <dbReference type="RuleBase" id="RU000477"/>
    </source>
</evidence>
<reference evidence="9" key="1">
    <citation type="journal article" date="2021" name="ISME J.">
        <title>Evolutionary origin and ecological implication of a unique nif island in free-living Bradyrhizobium lineages.</title>
        <authorList>
            <person name="Tao J."/>
        </authorList>
    </citation>
    <scope>NUCLEOTIDE SEQUENCE [LARGE SCALE GENOMIC DNA]</scope>
    <source>
        <strain evidence="9">SZCCT0434</strain>
    </source>
</reference>
<proteinExistence type="inferred from homology"/>
<comment type="subcellular location">
    <subcellularLocation>
        <location evidence="1">Membrane</location>
        <topology evidence="1">Multi-pass membrane protein</topology>
    </subcellularLocation>
</comment>
<dbReference type="InterPro" id="IPR034294">
    <property type="entry name" value="Aquaporin_transptr"/>
</dbReference>
<dbReference type="PRINTS" id="PR00783">
    <property type="entry name" value="MINTRINSICP"/>
</dbReference>
<dbReference type="PANTHER" id="PTHR45724:SF13">
    <property type="entry name" value="AQUAPORIN NIP1-1-RELATED"/>
    <property type="match status" value="1"/>
</dbReference>
<protein>
    <submittedName>
        <fullName evidence="8">Aquaporin family protein</fullName>
    </submittedName>
</protein>
<feature type="transmembrane region" description="Helical" evidence="7">
    <location>
        <begin position="12"/>
        <end position="31"/>
    </location>
</feature>
<feature type="transmembrane region" description="Helical" evidence="7">
    <location>
        <begin position="154"/>
        <end position="177"/>
    </location>
</feature>
<dbReference type="InterPro" id="IPR000425">
    <property type="entry name" value="MIP"/>
</dbReference>
<evidence type="ECO:0000256" key="4">
    <source>
        <dbReference type="ARBA" id="ARBA00022989"/>
    </source>
</evidence>
<feature type="transmembrane region" description="Helical" evidence="7">
    <location>
        <begin position="197"/>
        <end position="217"/>
    </location>
</feature>
<keyword evidence="2 6" id="KW-0813">Transport</keyword>
<evidence type="ECO:0000256" key="1">
    <source>
        <dbReference type="ARBA" id="ARBA00004141"/>
    </source>
</evidence>
<dbReference type="PANTHER" id="PTHR45724">
    <property type="entry name" value="AQUAPORIN NIP2-1"/>
    <property type="match status" value="1"/>
</dbReference>
<evidence type="ECO:0000256" key="2">
    <source>
        <dbReference type="ARBA" id="ARBA00022448"/>
    </source>
</evidence>
<name>A0ABS5FRE9_9BRAD</name>
<keyword evidence="4 7" id="KW-1133">Transmembrane helix</keyword>
<feature type="transmembrane region" description="Helical" evidence="7">
    <location>
        <begin position="90"/>
        <end position="114"/>
    </location>
</feature>
<keyword evidence="3 6" id="KW-0812">Transmembrane</keyword>
<evidence type="ECO:0000256" key="3">
    <source>
        <dbReference type="ARBA" id="ARBA00022692"/>
    </source>
</evidence>
<evidence type="ECO:0000256" key="5">
    <source>
        <dbReference type="ARBA" id="ARBA00023136"/>
    </source>
</evidence>
<accession>A0ABS5FRE9</accession>
<comment type="similarity">
    <text evidence="6">Belongs to the MIP/aquaporin (TC 1.A.8) family.</text>
</comment>
<dbReference type="Gene3D" id="1.20.1080.10">
    <property type="entry name" value="Glycerol uptake facilitator protein"/>
    <property type="match status" value="2"/>
</dbReference>
<dbReference type="EMBL" id="JAFCJH010000037">
    <property type="protein sequence ID" value="MBR0799364.1"/>
    <property type="molecule type" value="Genomic_DNA"/>
</dbReference>
<evidence type="ECO:0000256" key="7">
    <source>
        <dbReference type="SAM" id="Phobius"/>
    </source>
</evidence>
<gene>
    <name evidence="8" type="ORF">JQ615_28655</name>
</gene>
<dbReference type="Pfam" id="PF00230">
    <property type="entry name" value="MIP"/>
    <property type="match status" value="2"/>
</dbReference>
<dbReference type="RefSeq" id="WP_212399813.1">
    <property type="nucleotide sequence ID" value="NZ_JAFCJH010000037.1"/>
</dbReference>
<organism evidence="8 9">
    <name type="scientific">Bradyrhizobium jicamae</name>
    <dbReference type="NCBI Taxonomy" id="280332"/>
    <lineage>
        <taxon>Bacteria</taxon>
        <taxon>Pseudomonadati</taxon>
        <taxon>Pseudomonadota</taxon>
        <taxon>Alphaproteobacteria</taxon>
        <taxon>Hyphomicrobiales</taxon>
        <taxon>Nitrobacteraceae</taxon>
        <taxon>Bradyrhizobium</taxon>
    </lineage>
</organism>
<feature type="transmembrane region" description="Helical" evidence="7">
    <location>
        <begin position="126"/>
        <end position="147"/>
    </location>
</feature>
<feature type="transmembrane region" description="Helical" evidence="7">
    <location>
        <begin position="51"/>
        <end position="78"/>
    </location>
</feature>